<dbReference type="AlphaFoldDB" id="A0A150JBZ0"/>
<dbReference type="NCBIfam" id="TIGR02556">
    <property type="entry name" value="cas_TM1802"/>
    <property type="match status" value="1"/>
</dbReference>
<protein>
    <submittedName>
        <fullName evidence="1">CRISPR-associated protein</fullName>
    </submittedName>
</protein>
<accession>A0A150JBZ0</accession>
<sequence>MINSVATIGEYLIKKENRPPLSILTQDSKAKYVVGIVLNKSGNNYDYETIRIEEYDSINFEKYLYRRGESQGADVTPTCKITDIDKTFKKKFLHWFSESNSYNLSEEAIKEIEGIKKVLEKNQEIILKDIKNTINAFSDNEIKGGTLLTLLFKENDEIQYLFDLKIFRSILVDRSNFRYYNKYGLQSIGKNKICSICLNNEDEVYGFTSDIFPFYTLDKSSFAPSLNQKNGWKLYPVCAKCALNLEEGKKYIEKFMNLNFYGRYRYYLIPKFMNLVEENYYDSIFDLFEVYAKDPSFSKEKRGWIGDLTYTEDRILELISEQKNLLTLNLVFYDKPNPKELKILLNIGDVLPSYLNKLFETKKRVDNIEIFYNNQISFNFEILYNIFVRSMEKDKSKKFYIDTIGRIFTGKKINYNLILFFLIKRIRKNFSNNINTKDMTLKGFMLLLYLDALLILDKSNAGESMEKSLNQDVFEEKNEIVHIANKVFNQYGSFFNSDIKKAIFLEGVLTQKLLNIQYRDKKSTPFRNKLNGLKLDEKRIKTLLPQIQAKLEDYGKNYYKEIEKLISKYFLKAGEKWNIDNNEISFYFVLGMNMADIFVIKKDMAVEEE</sequence>
<name>A0A150JBZ0_9EURY</name>
<dbReference type="Proteomes" id="UP000092420">
    <property type="component" value="Unassembled WGS sequence"/>
</dbReference>
<gene>
    <name evidence="1" type="ORF">AN188_00829</name>
</gene>
<dbReference type="EMBL" id="LNJB01000009">
    <property type="protein sequence ID" value="KYC54665.1"/>
    <property type="molecule type" value="Genomic_DNA"/>
</dbReference>
<dbReference type="Pfam" id="PF09484">
    <property type="entry name" value="Cas_TM1802"/>
    <property type="match status" value="1"/>
</dbReference>
<proteinExistence type="predicted"/>
<dbReference type="NCBIfam" id="TIGR02591">
    <property type="entry name" value="cas_Csh1"/>
    <property type="match status" value="1"/>
</dbReference>
<evidence type="ECO:0000313" key="2">
    <source>
        <dbReference type="Proteomes" id="UP000092420"/>
    </source>
</evidence>
<organism evidence="1 2">
    <name type="scientific">Candidatus Methanofastidiosum methylothiophilum</name>
    <dbReference type="NCBI Taxonomy" id="1705564"/>
    <lineage>
        <taxon>Archaea</taxon>
        <taxon>Methanobacteriati</taxon>
        <taxon>Methanobacteriota</taxon>
        <taxon>Stenosarchaea group</taxon>
        <taxon>Candidatus Methanofastidiosia</taxon>
        <taxon>Candidatus Methanofastidiosales</taxon>
        <taxon>Candidatus Methanofastidiosaceae</taxon>
        <taxon>Candidatus Methanofastidiosum</taxon>
    </lineage>
</organism>
<reference evidence="1 2" key="1">
    <citation type="journal article" date="2016" name="ISME J.">
        <title>Chasing the elusive Euryarchaeota class WSA2: genomes reveal a uniquely fastidious methyl-reducing methanogen.</title>
        <authorList>
            <person name="Nobu M.K."/>
            <person name="Narihiro T."/>
            <person name="Kuroda K."/>
            <person name="Mei R."/>
            <person name="Liu W.T."/>
        </authorList>
    </citation>
    <scope>NUCLEOTIDE SEQUENCE [LARGE SCALE GENOMIC DNA]</scope>
    <source>
        <strain evidence="1">ADurb1013_Bin02101</strain>
    </source>
</reference>
<comment type="caution">
    <text evidence="1">The sequence shown here is derived from an EMBL/GenBank/DDBJ whole genome shotgun (WGS) entry which is preliminary data.</text>
</comment>
<evidence type="ECO:0000313" key="1">
    <source>
        <dbReference type="EMBL" id="KYC54665.1"/>
    </source>
</evidence>
<dbReference type="InterPro" id="IPR013420">
    <property type="entry name" value="CRISPR-assoc_prot_Cas8b/Csh1_C"/>
</dbReference>
<dbReference type="InterPro" id="IPR013389">
    <property type="entry name" value="CRISPR-assoc_prot_Cas8b"/>
</dbReference>